<protein>
    <submittedName>
        <fullName evidence="1">Putative secreted protein</fullName>
    </submittedName>
</protein>
<organism evidence="1 2">
    <name type="scientific">Corynebacterium pilosum</name>
    <dbReference type="NCBI Taxonomy" id="35756"/>
    <lineage>
        <taxon>Bacteria</taxon>
        <taxon>Bacillati</taxon>
        <taxon>Actinomycetota</taxon>
        <taxon>Actinomycetes</taxon>
        <taxon>Mycobacteriales</taxon>
        <taxon>Corynebacteriaceae</taxon>
        <taxon>Corynebacterium</taxon>
    </lineage>
</organism>
<keyword evidence="2" id="KW-1185">Reference proteome</keyword>
<accession>A0A376CPZ3</accession>
<dbReference type="EMBL" id="UFXQ01000001">
    <property type="protein sequence ID" value="STC70169.1"/>
    <property type="molecule type" value="Genomic_DNA"/>
</dbReference>
<dbReference type="PROSITE" id="PS51257">
    <property type="entry name" value="PROKAR_LIPOPROTEIN"/>
    <property type="match status" value="1"/>
</dbReference>
<dbReference type="OrthoDB" id="4423830at2"/>
<dbReference type="RefSeq" id="WP_018580904.1">
    <property type="nucleotide sequence ID" value="NZ_LDYD01000008.1"/>
</dbReference>
<evidence type="ECO:0000313" key="1">
    <source>
        <dbReference type="EMBL" id="STC70169.1"/>
    </source>
</evidence>
<dbReference type="Proteomes" id="UP000254467">
    <property type="component" value="Unassembled WGS sequence"/>
</dbReference>
<evidence type="ECO:0000313" key="2">
    <source>
        <dbReference type="Proteomes" id="UP000254467"/>
    </source>
</evidence>
<proteinExistence type="predicted"/>
<gene>
    <name evidence="1" type="ORF">NCTC11862_01978</name>
</gene>
<dbReference type="Gene3D" id="3.40.190.10">
    <property type="entry name" value="Periplasmic binding protein-like II"/>
    <property type="match status" value="1"/>
</dbReference>
<dbReference type="STRING" id="35756.GCA_001044155_02195"/>
<sequence length="253" mass="27122">MATPQQRLIGKRSKKRILPTVSVLVAGLVMSGCTSQVPSSAEVDSHDIPISISVNATSSEQMVLGEIYHQTLLGQERNSSLALETDPAAQGRMSRLQEGEVNFIVGCTGELLGSMNPEAADEITEEFGLGSGSGGAADANYNDLSQRTYDEFVGSLPGNVTTTDPSPAQGCKGDEYYYLPQNIVPVFNKELFTRAEMSAINNVTRSLSSEEIDKLITRARRQGSVSAVVSDWLSTSSSVYDQEATTSDKPSSR</sequence>
<reference evidence="1 2" key="1">
    <citation type="submission" date="2018-06" db="EMBL/GenBank/DDBJ databases">
        <authorList>
            <consortium name="Pathogen Informatics"/>
            <person name="Doyle S."/>
        </authorList>
    </citation>
    <scope>NUCLEOTIDE SEQUENCE [LARGE SCALE GENOMIC DNA]</scope>
    <source>
        <strain evidence="1 2">NCTC11862</strain>
    </source>
</reference>
<dbReference type="AlphaFoldDB" id="A0A376CPZ3"/>
<name>A0A376CPZ3_9CORY</name>